<dbReference type="OrthoDB" id="6612291at2759"/>
<evidence type="ECO:0000313" key="8">
    <source>
        <dbReference type="Proteomes" id="UP000326268"/>
    </source>
</evidence>
<evidence type="ECO:0000256" key="6">
    <source>
        <dbReference type="SAM" id="MobiDB-lite"/>
    </source>
</evidence>
<dbReference type="Gene3D" id="2.60.120.260">
    <property type="entry name" value="Galactose-binding domain-like"/>
    <property type="match status" value="1"/>
</dbReference>
<keyword evidence="1" id="KW-0004">4Fe-4S</keyword>
<evidence type="ECO:0000256" key="3">
    <source>
        <dbReference type="ARBA" id="ARBA00023002"/>
    </source>
</evidence>
<dbReference type="PANTHER" id="PTHR43498:SF1">
    <property type="entry name" value="COB--COM HETERODISULFIDE REDUCTASE IRON-SULFUR SUBUNIT A"/>
    <property type="match status" value="1"/>
</dbReference>
<organism evidence="7 8">
    <name type="scientific">Aspergillus caelatus</name>
    <dbReference type="NCBI Taxonomy" id="61420"/>
    <lineage>
        <taxon>Eukaryota</taxon>
        <taxon>Fungi</taxon>
        <taxon>Dikarya</taxon>
        <taxon>Ascomycota</taxon>
        <taxon>Pezizomycotina</taxon>
        <taxon>Eurotiomycetes</taxon>
        <taxon>Eurotiomycetidae</taxon>
        <taxon>Eurotiales</taxon>
        <taxon>Aspergillaceae</taxon>
        <taxon>Aspergillus</taxon>
        <taxon>Aspergillus subgen. Circumdati</taxon>
    </lineage>
</organism>
<dbReference type="GO" id="GO:0051539">
    <property type="term" value="F:4 iron, 4 sulfur cluster binding"/>
    <property type="evidence" value="ECO:0007669"/>
    <property type="project" value="UniProtKB-KW"/>
</dbReference>
<dbReference type="GeneID" id="43659125"/>
<keyword evidence="8" id="KW-1185">Reference proteome</keyword>
<sequence length="612" mass="67540">MGPIRLEPIPPQPIPQSGILCEAEEFSSFGGWVLDSQYELEMGSPYLLAHGNGVPVKDATTTFPVHESGRYNVWVRSKDWVPGHHPGRFTVAINGVFLPTEFGANDKDWSWELGGKVDLTAGTATLALHDLTGFCGRCDAIFLSREDTQPPQPVDEAARNWRRRLRGLPEEPVHVGSFGVCVVGGGVAGAAAALVAARLGEKVALIQDRPYLGGNASVEIGLSPRGVNGPVVKELTTRDPTGDLLARQLLEPIVSLFMEHTVYNTVTAGNAISAVDARDARSGKEIRITAPVFIDCSGKATLGLLSGAETLFGEESKAEYGESLAPEKATNMHHGNTLFFRTRDSESPKQFPEVPWATEVALDFANLGGQLQVPGIENGRGPRVLRPEQHPDPSTPERMTWPLTHFWEYGQSLDPYLNGEKIRDHLLRALYGTFYNVKTMEPGKYANLDFDWVSFTPAQGEYRRYKGDYVLNETDIRAHREFHDSVAQNSGAFCLHYPGHDKYDFRLKTWEWDERDHEPYDIPFRCLYSTNISNLLMAGKHISATHVAGSNTKFMGNGGQHAIATAAAAYLCNKYRTTPRGVYNNHLAQLKSIAFRIAEDNDDEASCKLVKS</sequence>
<accession>A0A5N7AI49</accession>
<dbReference type="GO" id="GO:0046872">
    <property type="term" value="F:metal ion binding"/>
    <property type="evidence" value="ECO:0007669"/>
    <property type="project" value="UniProtKB-KW"/>
</dbReference>
<dbReference type="Proteomes" id="UP000326268">
    <property type="component" value="Unassembled WGS sequence"/>
</dbReference>
<feature type="region of interest" description="Disordered" evidence="6">
    <location>
        <begin position="377"/>
        <end position="397"/>
    </location>
</feature>
<evidence type="ECO:0000256" key="1">
    <source>
        <dbReference type="ARBA" id="ARBA00022485"/>
    </source>
</evidence>
<dbReference type="GO" id="GO:0016491">
    <property type="term" value="F:oxidoreductase activity"/>
    <property type="evidence" value="ECO:0007669"/>
    <property type="project" value="UniProtKB-KW"/>
</dbReference>
<keyword evidence="4" id="KW-0408">Iron</keyword>
<name>A0A5N7AI49_9EURO</name>
<dbReference type="SUPFAM" id="SSF51905">
    <property type="entry name" value="FAD/NAD(P)-binding domain"/>
    <property type="match status" value="1"/>
</dbReference>
<dbReference type="PANTHER" id="PTHR43498">
    <property type="entry name" value="FERREDOXIN:COB-COM HETERODISULFIDE REDUCTASE SUBUNIT A"/>
    <property type="match status" value="1"/>
</dbReference>
<evidence type="ECO:0000313" key="7">
    <source>
        <dbReference type="EMBL" id="KAE8368340.1"/>
    </source>
</evidence>
<dbReference type="EMBL" id="ML737585">
    <property type="protein sequence ID" value="KAE8368340.1"/>
    <property type="molecule type" value="Genomic_DNA"/>
</dbReference>
<dbReference type="InterPro" id="IPR036188">
    <property type="entry name" value="FAD/NAD-bd_sf"/>
</dbReference>
<dbReference type="RefSeq" id="XP_031931421.1">
    <property type="nucleotide sequence ID" value="XM_032074679.1"/>
</dbReference>
<keyword evidence="2" id="KW-0479">Metal-binding</keyword>
<dbReference type="InterPro" id="IPR039650">
    <property type="entry name" value="HdrA-like"/>
</dbReference>
<reference evidence="7 8" key="1">
    <citation type="submission" date="2019-04" db="EMBL/GenBank/DDBJ databases">
        <title>Friends and foes A comparative genomics studyof 23 Aspergillus species from section Flavi.</title>
        <authorList>
            <consortium name="DOE Joint Genome Institute"/>
            <person name="Kjaerbolling I."/>
            <person name="Vesth T."/>
            <person name="Frisvad J.C."/>
            <person name="Nybo J.L."/>
            <person name="Theobald S."/>
            <person name="Kildgaard S."/>
            <person name="Isbrandt T."/>
            <person name="Kuo A."/>
            <person name="Sato A."/>
            <person name="Lyhne E.K."/>
            <person name="Kogle M.E."/>
            <person name="Wiebenga A."/>
            <person name="Kun R.S."/>
            <person name="Lubbers R.J."/>
            <person name="Makela M.R."/>
            <person name="Barry K."/>
            <person name="Chovatia M."/>
            <person name="Clum A."/>
            <person name="Daum C."/>
            <person name="Haridas S."/>
            <person name="He G."/>
            <person name="LaButti K."/>
            <person name="Lipzen A."/>
            <person name="Mondo S."/>
            <person name="Riley R."/>
            <person name="Salamov A."/>
            <person name="Simmons B.A."/>
            <person name="Magnuson J.K."/>
            <person name="Henrissat B."/>
            <person name="Mortensen U.H."/>
            <person name="Larsen T.O."/>
            <person name="Devries R.P."/>
            <person name="Grigoriev I.V."/>
            <person name="Machida M."/>
            <person name="Baker S.E."/>
            <person name="Andersen M.R."/>
        </authorList>
    </citation>
    <scope>NUCLEOTIDE SEQUENCE [LARGE SCALE GENOMIC DNA]</scope>
    <source>
        <strain evidence="7 8">CBS 763.97</strain>
    </source>
</reference>
<proteinExistence type="predicted"/>
<gene>
    <name evidence="7" type="ORF">BDV27DRAFT_168103</name>
</gene>
<dbReference type="AlphaFoldDB" id="A0A5N7AI49"/>
<evidence type="ECO:0000256" key="5">
    <source>
        <dbReference type="ARBA" id="ARBA00023014"/>
    </source>
</evidence>
<keyword evidence="5" id="KW-0411">Iron-sulfur</keyword>
<evidence type="ECO:0000256" key="2">
    <source>
        <dbReference type="ARBA" id="ARBA00022723"/>
    </source>
</evidence>
<protein>
    <submittedName>
        <fullName evidence="7">FAD dependent oxidoreductase</fullName>
    </submittedName>
</protein>
<evidence type="ECO:0000256" key="4">
    <source>
        <dbReference type="ARBA" id="ARBA00023004"/>
    </source>
</evidence>
<dbReference type="Gene3D" id="3.50.50.60">
    <property type="entry name" value="FAD/NAD(P)-binding domain"/>
    <property type="match status" value="1"/>
</dbReference>
<dbReference type="Pfam" id="PF12831">
    <property type="entry name" value="FAD_oxidored"/>
    <property type="match status" value="1"/>
</dbReference>
<keyword evidence="3" id="KW-0560">Oxidoreductase</keyword>